<evidence type="ECO:0000256" key="4">
    <source>
        <dbReference type="ARBA" id="ARBA00035269"/>
    </source>
</evidence>
<name>A0A6G1SC50_9ACAR</name>
<dbReference type="InterPro" id="IPR034704">
    <property type="entry name" value="Ribosomal_bL28/bL31-like_sf"/>
</dbReference>
<evidence type="ECO:0000256" key="2">
    <source>
        <dbReference type="ARBA" id="ARBA00022980"/>
    </source>
</evidence>
<dbReference type="InterPro" id="IPR026569">
    <property type="entry name" value="Ribosomal_bL28"/>
</dbReference>
<evidence type="ECO:0000256" key="5">
    <source>
        <dbReference type="ARBA" id="ARBA00035538"/>
    </source>
</evidence>
<comment type="similarity">
    <text evidence="1">Belongs to the bacterial ribosomal protein bL28 family.</text>
</comment>
<organism evidence="6">
    <name type="scientific">Aceria tosichella</name>
    <name type="common">wheat curl mite</name>
    <dbReference type="NCBI Taxonomy" id="561515"/>
    <lineage>
        <taxon>Eukaryota</taxon>
        <taxon>Metazoa</taxon>
        <taxon>Ecdysozoa</taxon>
        <taxon>Arthropoda</taxon>
        <taxon>Chelicerata</taxon>
        <taxon>Arachnida</taxon>
        <taxon>Acari</taxon>
        <taxon>Acariformes</taxon>
        <taxon>Trombidiformes</taxon>
        <taxon>Prostigmata</taxon>
        <taxon>Eupodina</taxon>
        <taxon>Eriophyoidea</taxon>
        <taxon>Eriophyidae</taxon>
        <taxon>Eriophyinae</taxon>
        <taxon>Aceriini</taxon>
        <taxon>Aceria</taxon>
    </lineage>
</organism>
<protein>
    <recommendedName>
        <fullName evidence="4">Large ribosomal subunit protein bL28m</fullName>
    </recommendedName>
    <alternativeName>
        <fullName evidence="5">39S ribosomal protein L28, mitochondrial</fullName>
    </alternativeName>
</protein>
<sequence length="236" mass="27889">MVRAVHKLFKLTHSRMVKELPKPYLDFLEKSRAPTERVIDSPPETKYLDYNQDHDTGYVYRVPDQPIHVTRPDNSQKGLWGGLGMVEGFEKPKKLKPRINRLWAPTVERHTFYSDILDIHINVEVTDRTLELIDKHQGFDLYILKTPVQDLHSELGRRLQHKMLKTLATDTRDYIKEKYKEFIKPLEEIQWHGLNENEAITKFKLMRVEETIEPPLKMTYARQLIESLKKVDSVTN</sequence>
<evidence type="ECO:0000256" key="3">
    <source>
        <dbReference type="ARBA" id="ARBA00023274"/>
    </source>
</evidence>
<dbReference type="GO" id="GO:0003735">
    <property type="term" value="F:structural constituent of ribosome"/>
    <property type="evidence" value="ECO:0007669"/>
    <property type="project" value="InterPro"/>
</dbReference>
<dbReference type="AlphaFoldDB" id="A0A6G1SC50"/>
<dbReference type="EMBL" id="GGYP01002966">
    <property type="protein sequence ID" value="MDE47737.1"/>
    <property type="molecule type" value="Transcribed_RNA"/>
</dbReference>
<dbReference type="PANTHER" id="PTHR13528">
    <property type="entry name" value="39S RIBOSOMAL PROTEIN L28, MITOCHONDRIAL"/>
    <property type="match status" value="1"/>
</dbReference>
<evidence type="ECO:0000256" key="1">
    <source>
        <dbReference type="ARBA" id="ARBA00008760"/>
    </source>
</evidence>
<proteinExistence type="inferred from homology"/>
<evidence type="ECO:0000313" key="6">
    <source>
        <dbReference type="EMBL" id="MDE47737.1"/>
    </source>
</evidence>
<gene>
    <name evidence="6" type="primary">mrpl28</name>
    <name evidence="6" type="ORF">g.11588</name>
</gene>
<keyword evidence="3" id="KW-0687">Ribonucleoprotein</keyword>
<dbReference type="PANTHER" id="PTHR13528:SF2">
    <property type="entry name" value="LARGE RIBOSOMAL SUBUNIT PROTEIN BL28M"/>
    <property type="match status" value="1"/>
</dbReference>
<keyword evidence="2 6" id="KW-0689">Ribosomal protein</keyword>
<dbReference type="GO" id="GO:0005762">
    <property type="term" value="C:mitochondrial large ribosomal subunit"/>
    <property type="evidence" value="ECO:0007669"/>
    <property type="project" value="TreeGrafter"/>
</dbReference>
<accession>A0A6G1SC50</accession>
<dbReference type="SUPFAM" id="SSF143800">
    <property type="entry name" value="L28p-like"/>
    <property type="match status" value="1"/>
</dbReference>
<reference evidence="6" key="1">
    <citation type="submission" date="2018-10" db="EMBL/GenBank/DDBJ databases">
        <title>Transcriptome assembly of Aceria tosichella (Wheat curl mite) Type 2.</title>
        <authorList>
            <person name="Scully E.D."/>
            <person name="Geib S.M."/>
            <person name="Palmer N.A."/>
            <person name="Gupta A.K."/>
            <person name="Sarath G."/>
            <person name="Tatineni S."/>
        </authorList>
    </citation>
    <scope>NUCLEOTIDE SEQUENCE</scope>
    <source>
        <strain evidence="6">LincolnNE</strain>
    </source>
</reference>